<comment type="caution">
    <text evidence="3">The sequence shown here is derived from an EMBL/GenBank/DDBJ whole genome shotgun (WGS) entry which is preliminary data.</text>
</comment>
<keyword evidence="2" id="KW-0732">Signal</keyword>
<gene>
    <name evidence="3" type="ORF">RRG08_032372</name>
</gene>
<sequence>METGAFVWATLCVLALSGVSSSDPVKPRSSSITVRDSGRSDPSGDSDISRTLHQLLSNSKLSSSQVLGNDLAVSSSSKSRQTSETRRTSRGTPLLSMMSGGSRSSSSFSPELKSRSPRSSPRFPLLRAIFGKSGSSGSSKSKPKGLPIIGEIISHILKGRKSSEDTFRKIVEAFFSGLFKMLGSLG</sequence>
<feature type="compositionally biased region" description="Low complexity" evidence="1">
    <location>
        <begin position="19"/>
        <end position="31"/>
    </location>
</feature>
<evidence type="ECO:0000256" key="2">
    <source>
        <dbReference type="SAM" id="SignalP"/>
    </source>
</evidence>
<protein>
    <submittedName>
        <fullName evidence="3">Uncharacterized protein</fullName>
    </submittedName>
</protein>
<evidence type="ECO:0000313" key="3">
    <source>
        <dbReference type="EMBL" id="KAK3787416.1"/>
    </source>
</evidence>
<keyword evidence="4" id="KW-1185">Reference proteome</keyword>
<feature type="region of interest" description="Disordered" evidence="1">
    <location>
        <begin position="71"/>
        <end position="120"/>
    </location>
</feature>
<feature type="region of interest" description="Disordered" evidence="1">
    <location>
        <begin position="19"/>
        <end position="51"/>
    </location>
</feature>
<reference evidence="3" key="1">
    <citation type="journal article" date="2023" name="G3 (Bethesda)">
        <title>A reference genome for the long-term kleptoplast-retaining sea slug Elysia crispata morphotype clarki.</title>
        <authorList>
            <person name="Eastman K.E."/>
            <person name="Pendleton A.L."/>
            <person name="Shaikh M.A."/>
            <person name="Suttiyut T."/>
            <person name="Ogas R."/>
            <person name="Tomko P."/>
            <person name="Gavelis G."/>
            <person name="Widhalm J.R."/>
            <person name="Wisecaver J.H."/>
        </authorList>
    </citation>
    <scope>NUCLEOTIDE SEQUENCE</scope>
    <source>
        <strain evidence="3">ECLA1</strain>
    </source>
</reference>
<feature type="compositionally biased region" description="Low complexity" evidence="1">
    <location>
        <begin position="90"/>
        <end position="120"/>
    </location>
</feature>
<dbReference type="EMBL" id="JAWDGP010001865">
    <property type="protein sequence ID" value="KAK3787416.1"/>
    <property type="molecule type" value="Genomic_DNA"/>
</dbReference>
<accession>A0AAE1AHP2</accession>
<feature type="chain" id="PRO_5042162864" evidence="2">
    <location>
        <begin position="22"/>
        <end position="186"/>
    </location>
</feature>
<evidence type="ECO:0000256" key="1">
    <source>
        <dbReference type="SAM" id="MobiDB-lite"/>
    </source>
</evidence>
<organism evidence="3 4">
    <name type="scientific">Elysia crispata</name>
    <name type="common">lettuce slug</name>
    <dbReference type="NCBI Taxonomy" id="231223"/>
    <lineage>
        <taxon>Eukaryota</taxon>
        <taxon>Metazoa</taxon>
        <taxon>Spiralia</taxon>
        <taxon>Lophotrochozoa</taxon>
        <taxon>Mollusca</taxon>
        <taxon>Gastropoda</taxon>
        <taxon>Heterobranchia</taxon>
        <taxon>Euthyneura</taxon>
        <taxon>Panpulmonata</taxon>
        <taxon>Sacoglossa</taxon>
        <taxon>Placobranchoidea</taxon>
        <taxon>Plakobranchidae</taxon>
        <taxon>Elysia</taxon>
    </lineage>
</organism>
<proteinExistence type="predicted"/>
<feature type="signal peptide" evidence="2">
    <location>
        <begin position="1"/>
        <end position="21"/>
    </location>
</feature>
<name>A0AAE1AHP2_9GAST</name>
<evidence type="ECO:0000313" key="4">
    <source>
        <dbReference type="Proteomes" id="UP001283361"/>
    </source>
</evidence>
<dbReference type="Proteomes" id="UP001283361">
    <property type="component" value="Unassembled WGS sequence"/>
</dbReference>
<dbReference type="AlphaFoldDB" id="A0AAE1AHP2"/>